<evidence type="ECO:0000256" key="9">
    <source>
        <dbReference type="ARBA" id="ARBA00023204"/>
    </source>
</evidence>
<comment type="function">
    <text evidence="10">A helicase/nuclease that prepares dsDNA breaks (DSB) for recombinational DNA repair. Binds to DSBs and unwinds DNA via a highly rapid and processive ATP-dependent bidirectional helicase activity. Unwinds dsDNA until it encounters a Chi (crossover hotspot instigator) sequence from the 3' direction. Cuts ssDNA a few nucleotides 3' to the Chi site. The properties and activities of the enzyme are changed at Chi. The Chi-altered holoenzyme produces a long 3'-ssDNA overhang and facilitates RecA-binding to the ssDNA for homologous DNA recombination and repair. Holoenzyme degrades any linearized DNA that is unable to undergo homologous recombination. In the holoenzyme this subunit recognizes the wild-type Chi sequence, and when added to isolated RecB increases its ATP-dependent helicase processivity.</text>
</comment>
<keyword evidence="6 10" id="KW-0269">Exonuclease</keyword>
<comment type="subunit">
    <text evidence="10">Heterotrimer of RecB, RecC and RecD. All subunits contribute to DNA-binding.</text>
</comment>
<keyword evidence="4 10" id="KW-0378">Hydrolase</keyword>
<dbReference type="Gene3D" id="3.40.50.10930">
    <property type="match status" value="1"/>
</dbReference>
<keyword evidence="1 10" id="KW-0540">Nuclease</keyword>
<dbReference type="EMBL" id="VJON01000017">
    <property type="protein sequence ID" value="TSE34549.1"/>
    <property type="molecule type" value="Genomic_DNA"/>
</dbReference>
<comment type="similarity">
    <text evidence="10">Belongs to the RecC family.</text>
</comment>
<dbReference type="InterPro" id="IPR011335">
    <property type="entry name" value="Restrct_endonuc-II-like"/>
</dbReference>
<name>A0A554XFJ4_9BURK</name>
<comment type="miscellaneous">
    <text evidence="10">In the RecBCD complex, RecB has a slow 3'-5' helicase, an exonuclease activity and loads RecA onto ssDNA, RecD has a fast 5'-3' helicase activity, while RecC stimulates the ATPase and processivity of the RecB helicase and contributes to recognition of the Chi site.</text>
</comment>
<evidence type="ECO:0000256" key="7">
    <source>
        <dbReference type="ARBA" id="ARBA00022840"/>
    </source>
</evidence>
<organism evidence="13 14">
    <name type="scientific">Tepidimonas charontis</name>
    <dbReference type="NCBI Taxonomy" id="2267262"/>
    <lineage>
        <taxon>Bacteria</taxon>
        <taxon>Pseudomonadati</taxon>
        <taxon>Pseudomonadota</taxon>
        <taxon>Betaproteobacteria</taxon>
        <taxon>Burkholderiales</taxon>
        <taxon>Tepidimonas</taxon>
    </lineage>
</organism>
<keyword evidence="14" id="KW-1185">Reference proteome</keyword>
<dbReference type="GO" id="GO:0000724">
    <property type="term" value="P:double-strand break repair via homologous recombination"/>
    <property type="evidence" value="ECO:0007669"/>
    <property type="project" value="UniProtKB-UniRule"/>
</dbReference>
<dbReference type="Proteomes" id="UP000318294">
    <property type="component" value="Unassembled WGS sequence"/>
</dbReference>
<dbReference type="PANTHER" id="PTHR30591:SF1">
    <property type="entry name" value="RECBCD ENZYME SUBUNIT RECC"/>
    <property type="match status" value="1"/>
</dbReference>
<dbReference type="GO" id="GO:0003677">
    <property type="term" value="F:DNA binding"/>
    <property type="evidence" value="ECO:0007669"/>
    <property type="project" value="UniProtKB-UniRule"/>
</dbReference>
<keyword evidence="3 10" id="KW-0227">DNA damage</keyword>
<dbReference type="HAMAP" id="MF_01486">
    <property type="entry name" value="RecC"/>
    <property type="match status" value="1"/>
</dbReference>
<gene>
    <name evidence="10 13" type="primary">recC</name>
    <name evidence="13" type="ORF">Tchar_01319</name>
</gene>
<dbReference type="InterPro" id="IPR041500">
    <property type="entry name" value="RecC_C"/>
</dbReference>
<protein>
    <recommendedName>
        <fullName evidence="10">RecBCD enzyme subunit RecC</fullName>
    </recommendedName>
    <alternativeName>
        <fullName evidence="10">Exonuclease V subunit RecC</fullName>
        <shortName evidence="10">ExoV subunit RecC</shortName>
    </alternativeName>
    <alternativeName>
        <fullName evidence="10">Helicase/nuclease RecBCD subunit RecC</fullName>
    </alternativeName>
</protein>
<evidence type="ECO:0000256" key="1">
    <source>
        <dbReference type="ARBA" id="ARBA00022722"/>
    </source>
</evidence>
<evidence type="ECO:0000259" key="12">
    <source>
        <dbReference type="Pfam" id="PF17946"/>
    </source>
</evidence>
<evidence type="ECO:0000256" key="10">
    <source>
        <dbReference type="HAMAP-Rule" id="MF_01486"/>
    </source>
</evidence>
<evidence type="ECO:0000256" key="8">
    <source>
        <dbReference type="ARBA" id="ARBA00023125"/>
    </source>
</evidence>
<dbReference type="Gene3D" id="1.10.486.10">
    <property type="entry name" value="PCRA, domain 4"/>
    <property type="match status" value="1"/>
</dbReference>
<dbReference type="PIRSF" id="PIRSF000980">
    <property type="entry name" value="RecC"/>
    <property type="match status" value="1"/>
</dbReference>
<dbReference type="Gene3D" id="3.40.50.300">
    <property type="entry name" value="P-loop containing nucleotide triphosphate hydrolases"/>
    <property type="match status" value="1"/>
</dbReference>
<keyword evidence="9 10" id="KW-0234">DNA repair</keyword>
<evidence type="ECO:0000256" key="4">
    <source>
        <dbReference type="ARBA" id="ARBA00022801"/>
    </source>
</evidence>
<evidence type="ECO:0000256" key="11">
    <source>
        <dbReference type="SAM" id="MobiDB-lite"/>
    </source>
</evidence>
<comment type="caution">
    <text evidence="13">The sequence shown here is derived from an EMBL/GenBank/DDBJ whole genome shotgun (WGS) entry which is preliminary data.</text>
</comment>
<sequence>MADGQRPGLMVVHGHRAEALLALALTWIRRWPQPPLAAETWIVPSQAVGLWVKQTQALQDEGIAAGLEMLLPAQWLWRAYRSVLGSDVVGECAPLDEGPLTWRLWRLLPTLTDPVYAPLQRYLRDDPDGRRRYQLARRLADLYDQYQVYRSDWLRDWAGGAPVLRGPDGRQTALAAADRWQAALWQRVLADWSSAAQPVHAQAEAPPTLPSRIDIHAAFVHAMRTAQTAPPGWPRRLTVFGLAALPPTTLEALALAARWTQVLVCVLNPCRAYWADLIPERLWLERAERHWRERAQRLGAARMEASLGAEALGHPLLAAWGRQGRDFIAWLQQYDERPLRDAFDAALRALGQRIDLFDCDDDGHRTGGPTTLLRQLQDDVLHNRTLAETQTQWAPVDPVHDASLRFHVCHTALREVEVLHDQIVAALHRDPSLHPRDIVVMAPDVGAYAPLIHAVFGRLGADDPRFVPYGIADADDAASAQRLALLRDLLDLPRQRLGVNTVLDWLQVPALARRFGFGPDDLALLRRWLADSGVRWGLDGQHRCALGAAAATDDTLTWTDGVRRLWLGMAMGPHEAGWRDAPPTPGVSPMAATLIERLQALLQTLQRHRQALSHPAPVRVWVQRLHGLLDDCLCADAQADAAEWHWLQRLRQALDAWAADAQTAGSEPMPLAAVADAWLARLGTARGAAQGYWRGGVTIATLLPMRAVPFRHVYLLGMHDGAYPRRPTTDDFDLMARHPRVGDRLARHEDLYLFLEALLSAREHLSISWIGRSAHDGSARAPCVLVAQLREHVAAGWRLAQADGAALLRALTFEHRLHPFDPAYFPPRPHPQQAPRHDQWTFSYAHEWAPRPAPSSPSAATLPPWQPEQPQSLSALQRFLRYPVRTLYEQRLDVRWYEHDETLEERDLAAPDERQRWRLNEQWLRAVVRAARRGQPVDEALAAAQRVWRHAAASGQWPLGTWGEAQAGAWDESARLAWQRAAAYWQQLDGRTAQRDRLDWRCDDPRMPLHVADLVGEVRRDAAGHRHRLLWQGHTLLDGEAGAQGQRPPWRLDQALSAWVTHLAHHLAGGPLYTWVLSPRGCAVLQPLETHTAQAAWQAIIDLWWQGMHQPIPFEPACALAWFDQQHKRSRSAEAAWDAACARYEGSPHRPGRRDRDALLRRCFPNFADLAGPRAQAADSALGQWAARLYGPLYAALGSALPPSVALTDIANTSEP</sequence>
<dbReference type="SUPFAM" id="SSF52980">
    <property type="entry name" value="Restriction endonuclease-like"/>
    <property type="match status" value="1"/>
</dbReference>
<dbReference type="PANTHER" id="PTHR30591">
    <property type="entry name" value="RECBCD ENZYME SUBUNIT RECC"/>
    <property type="match status" value="1"/>
</dbReference>
<dbReference type="Pfam" id="PF04257">
    <property type="entry name" value="Exonuc_V_gamma"/>
    <property type="match status" value="1"/>
</dbReference>
<proteinExistence type="inferred from homology"/>
<keyword evidence="7 10" id="KW-0067">ATP-binding</keyword>
<evidence type="ECO:0000256" key="3">
    <source>
        <dbReference type="ARBA" id="ARBA00022763"/>
    </source>
</evidence>
<feature type="region of interest" description="Disordered" evidence="11">
    <location>
        <begin position="849"/>
        <end position="869"/>
    </location>
</feature>
<dbReference type="Gene3D" id="1.10.10.160">
    <property type="match status" value="1"/>
</dbReference>
<dbReference type="SUPFAM" id="SSF52540">
    <property type="entry name" value="P-loop containing nucleoside triphosphate hydrolases"/>
    <property type="match status" value="2"/>
</dbReference>
<dbReference type="AlphaFoldDB" id="A0A554XFJ4"/>
<evidence type="ECO:0000313" key="13">
    <source>
        <dbReference type="EMBL" id="TSE34549.1"/>
    </source>
</evidence>
<dbReference type="Pfam" id="PF17946">
    <property type="entry name" value="RecC_C"/>
    <property type="match status" value="1"/>
</dbReference>
<evidence type="ECO:0000256" key="5">
    <source>
        <dbReference type="ARBA" id="ARBA00022806"/>
    </source>
</evidence>
<feature type="domain" description="RecC C-terminal" evidence="12">
    <location>
        <begin position="871"/>
        <end position="1126"/>
    </location>
</feature>
<keyword evidence="2 10" id="KW-0547">Nucleotide-binding</keyword>
<dbReference type="GO" id="GO:0005524">
    <property type="term" value="F:ATP binding"/>
    <property type="evidence" value="ECO:0007669"/>
    <property type="project" value="UniProtKB-UniRule"/>
</dbReference>
<dbReference type="InterPro" id="IPR027417">
    <property type="entry name" value="P-loop_NTPase"/>
</dbReference>
<keyword evidence="5 10" id="KW-0347">Helicase</keyword>
<evidence type="ECO:0000256" key="2">
    <source>
        <dbReference type="ARBA" id="ARBA00022741"/>
    </source>
</evidence>
<evidence type="ECO:0000313" key="14">
    <source>
        <dbReference type="Proteomes" id="UP000318294"/>
    </source>
</evidence>
<dbReference type="GO" id="GO:0008854">
    <property type="term" value="F:exodeoxyribonuclease V activity"/>
    <property type="evidence" value="ECO:0007669"/>
    <property type="project" value="InterPro"/>
</dbReference>
<keyword evidence="8 10" id="KW-0238">DNA-binding</keyword>
<dbReference type="GO" id="GO:0009338">
    <property type="term" value="C:exodeoxyribonuclease V complex"/>
    <property type="evidence" value="ECO:0007669"/>
    <property type="project" value="InterPro"/>
</dbReference>
<dbReference type="GO" id="GO:0003678">
    <property type="term" value="F:DNA helicase activity"/>
    <property type="evidence" value="ECO:0007669"/>
    <property type="project" value="UniProtKB-UniRule"/>
</dbReference>
<dbReference type="InterPro" id="IPR013986">
    <property type="entry name" value="DExx_box_DNA_helicase_dom_sf"/>
</dbReference>
<accession>A0A554XFJ4</accession>
<dbReference type="NCBIfam" id="TIGR01450">
    <property type="entry name" value="recC"/>
    <property type="match status" value="1"/>
</dbReference>
<dbReference type="InterPro" id="IPR006697">
    <property type="entry name" value="RecC"/>
</dbReference>
<evidence type="ECO:0000256" key="6">
    <source>
        <dbReference type="ARBA" id="ARBA00022839"/>
    </source>
</evidence>
<reference evidence="13 14" key="1">
    <citation type="submission" date="2019-07" db="EMBL/GenBank/DDBJ databases">
        <title>Tepidimonas charontis SPSP-6 draft genome.</title>
        <authorList>
            <person name="Da Costa M.S."/>
            <person name="Froufe H.J.C."/>
            <person name="Egas C."/>
            <person name="Albuquerque L."/>
        </authorList>
    </citation>
    <scope>NUCLEOTIDE SEQUENCE [LARGE SCALE GENOMIC DNA]</scope>
    <source>
        <strain evidence="13 14">SPSP-6</strain>
    </source>
</reference>